<dbReference type="Gene3D" id="3.30.450.20">
    <property type="entry name" value="PAS domain"/>
    <property type="match status" value="2"/>
</dbReference>
<protein>
    <recommendedName>
        <fullName evidence="2">histidine kinase</fullName>
        <ecNumber evidence="2">2.7.13.3</ecNumber>
    </recommendedName>
</protein>
<dbReference type="EC" id="2.7.13.3" evidence="2"/>
<dbReference type="EMBL" id="BARU01035862">
    <property type="protein sequence ID" value="GAH85283.1"/>
    <property type="molecule type" value="Genomic_DNA"/>
</dbReference>
<evidence type="ECO:0000313" key="8">
    <source>
        <dbReference type="EMBL" id="GAH85283.1"/>
    </source>
</evidence>
<dbReference type="Pfam" id="PF13426">
    <property type="entry name" value="PAS_9"/>
    <property type="match status" value="1"/>
</dbReference>
<comment type="catalytic activity">
    <reaction evidence="1">
        <text>ATP + protein L-histidine = ADP + protein N-phospho-L-histidine.</text>
        <dbReference type="EC" id="2.7.13.3"/>
    </reaction>
</comment>
<name>X1KTF4_9ZZZZ</name>
<feature type="domain" description="PAS" evidence="6">
    <location>
        <begin position="8"/>
        <end position="50"/>
    </location>
</feature>
<sequence>MRYNREEIREKYKDLFKYSLDLIYVNDIKGNFLDANDVVLMALGYEREEIPNISFINLLDKEQLLEAIRITKEIKMAGKQSKRSEYKLRTKDGDTIYIETYGIPIKKNGKIYAILGIGTNITERKLAEQQLKESEKKFKQIFEAIPDLFFLVLEDST</sequence>
<dbReference type="CDD" id="cd00130">
    <property type="entry name" value="PAS"/>
    <property type="match status" value="1"/>
</dbReference>
<gene>
    <name evidence="8" type="ORF">S03H2_56077</name>
</gene>
<comment type="caution">
    <text evidence="8">The sequence shown here is derived from an EMBL/GenBank/DDBJ whole genome shotgun (WGS) entry which is preliminary data.</text>
</comment>
<evidence type="ECO:0000256" key="2">
    <source>
        <dbReference type="ARBA" id="ARBA00012438"/>
    </source>
</evidence>
<feature type="domain" description="PAC" evidence="7">
    <location>
        <begin position="82"/>
        <end position="133"/>
    </location>
</feature>
<dbReference type="NCBIfam" id="TIGR00229">
    <property type="entry name" value="sensory_box"/>
    <property type="match status" value="1"/>
</dbReference>
<evidence type="ECO:0000256" key="5">
    <source>
        <dbReference type="ARBA" id="ARBA00022777"/>
    </source>
</evidence>
<feature type="non-terminal residue" evidence="8">
    <location>
        <position position="157"/>
    </location>
</feature>
<dbReference type="SUPFAM" id="SSF55785">
    <property type="entry name" value="PYP-like sensor domain (PAS domain)"/>
    <property type="match status" value="2"/>
</dbReference>
<dbReference type="SMART" id="SM00091">
    <property type="entry name" value="PAS"/>
    <property type="match status" value="1"/>
</dbReference>
<organism evidence="8">
    <name type="scientific">marine sediment metagenome</name>
    <dbReference type="NCBI Taxonomy" id="412755"/>
    <lineage>
        <taxon>unclassified sequences</taxon>
        <taxon>metagenomes</taxon>
        <taxon>ecological metagenomes</taxon>
    </lineage>
</organism>
<dbReference type="PROSITE" id="PS50112">
    <property type="entry name" value="PAS"/>
    <property type="match status" value="1"/>
</dbReference>
<dbReference type="InterPro" id="IPR000700">
    <property type="entry name" value="PAS-assoc_C"/>
</dbReference>
<dbReference type="InterPro" id="IPR001610">
    <property type="entry name" value="PAC"/>
</dbReference>
<dbReference type="GO" id="GO:0004673">
    <property type="term" value="F:protein histidine kinase activity"/>
    <property type="evidence" value="ECO:0007669"/>
    <property type="project" value="UniProtKB-EC"/>
</dbReference>
<keyword evidence="4" id="KW-0808">Transferase</keyword>
<keyword evidence="5" id="KW-0418">Kinase</keyword>
<dbReference type="PANTHER" id="PTHR43304">
    <property type="entry name" value="PHYTOCHROME-LIKE PROTEIN CPH1"/>
    <property type="match status" value="1"/>
</dbReference>
<accession>X1KTF4</accession>
<dbReference type="PANTHER" id="PTHR43304:SF1">
    <property type="entry name" value="PAC DOMAIN-CONTAINING PROTEIN"/>
    <property type="match status" value="1"/>
</dbReference>
<reference evidence="8" key="1">
    <citation type="journal article" date="2014" name="Front. Microbiol.">
        <title>High frequency of phylogenetically diverse reductive dehalogenase-homologous genes in deep subseafloor sedimentary metagenomes.</title>
        <authorList>
            <person name="Kawai M."/>
            <person name="Futagami T."/>
            <person name="Toyoda A."/>
            <person name="Takaki Y."/>
            <person name="Nishi S."/>
            <person name="Hori S."/>
            <person name="Arai W."/>
            <person name="Tsubouchi T."/>
            <person name="Morono Y."/>
            <person name="Uchiyama I."/>
            <person name="Ito T."/>
            <person name="Fujiyama A."/>
            <person name="Inagaki F."/>
            <person name="Takami H."/>
        </authorList>
    </citation>
    <scope>NUCLEOTIDE SEQUENCE</scope>
    <source>
        <strain evidence="8">Expedition CK06-06</strain>
    </source>
</reference>
<evidence type="ECO:0000256" key="1">
    <source>
        <dbReference type="ARBA" id="ARBA00000085"/>
    </source>
</evidence>
<proteinExistence type="predicted"/>
<evidence type="ECO:0000259" key="6">
    <source>
        <dbReference type="PROSITE" id="PS50112"/>
    </source>
</evidence>
<dbReference type="InterPro" id="IPR052162">
    <property type="entry name" value="Sensor_kinase/Photoreceptor"/>
</dbReference>
<evidence type="ECO:0000259" key="7">
    <source>
        <dbReference type="PROSITE" id="PS50113"/>
    </source>
</evidence>
<dbReference type="InterPro" id="IPR000014">
    <property type="entry name" value="PAS"/>
</dbReference>
<evidence type="ECO:0000256" key="3">
    <source>
        <dbReference type="ARBA" id="ARBA00022553"/>
    </source>
</evidence>
<keyword evidence="3" id="KW-0597">Phosphoprotein</keyword>
<evidence type="ECO:0000256" key="4">
    <source>
        <dbReference type="ARBA" id="ARBA00022679"/>
    </source>
</evidence>
<dbReference type="AlphaFoldDB" id="X1KTF4"/>
<dbReference type="PROSITE" id="PS50113">
    <property type="entry name" value="PAC"/>
    <property type="match status" value="1"/>
</dbReference>
<dbReference type="SMART" id="SM00086">
    <property type="entry name" value="PAC"/>
    <property type="match status" value="1"/>
</dbReference>
<dbReference type="InterPro" id="IPR035965">
    <property type="entry name" value="PAS-like_dom_sf"/>
</dbReference>